<dbReference type="RefSeq" id="WP_386196031.1">
    <property type="nucleotide sequence ID" value="NZ_JBHSBC010000049.1"/>
</dbReference>
<dbReference type="EMBL" id="JBHSBC010000049">
    <property type="protein sequence ID" value="MFC3985899.1"/>
    <property type="molecule type" value="Genomic_DNA"/>
</dbReference>
<comment type="caution">
    <text evidence="3">The sequence shown here is derived from an EMBL/GenBank/DDBJ whole genome shotgun (WGS) entry which is preliminary data.</text>
</comment>
<keyword evidence="2" id="KW-0472">Membrane</keyword>
<reference evidence="4" key="1">
    <citation type="journal article" date="2019" name="Int. J. Syst. Evol. Microbiol.">
        <title>The Global Catalogue of Microorganisms (GCM) 10K type strain sequencing project: providing services to taxonomists for standard genome sequencing and annotation.</title>
        <authorList>
            <consortium name="The Broad Institute Genomics Platform"/>
            <consortium name="The Broad Institute Genome Sequencing Center for Infectious Disease"/>
            <person name="Wu L."/>
            <person name="Ma J."/>
        </authorList>
    </citation>
    <scope>NUCLEOTIDE SEQUENCE [LARGE SCALE GENOMIC DNA]</scope>
    <source>
        <strain evidence="4">TBRC 7912</strain>
    </source>
</reference>
<keyword evidence="2" id="KW-1133">Transmembrane helix</keyword>
<sequence length="91" mass="9892">MRTVDTILSSNIVMLAILALLVVAGLAVSLIAIALATIRSNEGEAPQQPADISKAEQRRRRLERSDLPSQRSAPEQSPGQIQGQTHERLTH</sequence>
<evidence type="ECO:0000256" key="1">
    <source>
        <dbReference type="SAM" id="MobiDB-lite"/>
    </source>
</evidence>
<evidence type="ECO:0008006" key="5">
    <source>
        <dbReference type="Google" id="ProtNLM"/>
    </source>
</evidence>
<organism evidence="3 4">
    <name type="scientific">Streptosporangium jomthongense</name>
    <dbReference type="NCBI Taxonomy" id="1193683"/>
    <lineage>
        <taxon>Bacteria</taxon>
        <taxon>Bacillati</taxon>
        <taxon>Actinomycetota</taxon>
        <taxon>Actinomycetes</taxon>
        <taxon>Streptosporangiales</taxon>
        <taxon>Streptosporangiaceae</taxon>
        <taxon>Streptosporangium</taxon>
    </lineage>
</organism>
<feature type="compositionally biased region" description="Polar residues" evidence="1">
    <location>
        <begin position="67"/>
        <end position="84"/>
    </location>
</feature>
<feature type="transmembrane region" description="Helical" evidence="2">
    <location>
        <begin position="12"/>
        <end position="38"/>
    </location>
</feature>
<evidence type="ECO:0000313" key="4">
    <source>
        <dbReference type="Proteomes" id="UP001595698"/>
    </source>
</evidence>
<dbReference type="Proteomes" id="UP001595698">
    <property type="component" value="Unassembled WGS sequence"/>
</dbReference>
<keyword evidence="2" id="KW-0812">Transmembrane</keyword>
<feature type="region of interest" description="Disordered" evidence="1">
    <location>
        <begin position="42"/>
        <end position="91"/>
    </location>
</feature>
<keyword evidence="4" id="KW-1185">Reference proteome</keyword>
<gene>
    <name evidence="3" type="ORF">ACFOYY_37630</name>
</gene>
<name>A0ABV8FC51_9ACTN</name>
<evidence type="ECO:0000313" key="3">
    <source>
        <dbReference type="EMBL" id="MFC3985899.1"/>
    </source>
</evidence>
<evidence type="ECO:0000256" key="2">
    <source>
        <dbReference type="SAM" id="Phobius"/>
    </source>
</evidence>
<protein>
    <recommendedName>
        <fullName evidence="5">Histidine kinase</fullName>
    </recommendedName>
</protein>
<proteinExistence type="predicted"/>
<accession>A0ABV8FC51</accession>